<evidence type="ECO:0000313" key="4">
    <source>
        <dbReference type="Proteomes" id="UP000653411"/>
    </source>
</evidence>
<organism evidence="3 4">
    <name type="scientific">Streptomyces fuscichromogenes</name>
    <dbReference type="NCBI Taxonomy" id="1324013"/>
    <lineage>
        <taxon>Bacteria</taxon>
        <taxon>Bacillati</taxon>
        <taxon>Actinomycetota</taxon>
        <taxon>Actinomycetes</taxon>
        <taxon>Kitasatosporales</taxon>
        <taxon>Streptomycetaceae</taxon>
        <taxon>Streptomyces</taxon>
    </lineage>
</organism>
<evidence type="ECO:0000256" key="1">
    <source>
        <dbReference type="SAM" id="MobiDB-lite"/>
    </source>
</evidence>
<keyword evidence="2" id="KW-0472">Membrane</keyword>
<keyword evidence="4" id="KW-1185">Reference proteome</keyword>
<dbReference type="Proteomes" id="UP000653411">
    <property type="component" value="Unassembled WGS sequence"/>
</dbReference>
<protein>
    <recommendedName>
        <fullName evidence="5">HTH cro/C1-type domain-containing protein</fullName>
    </recommendedName>
</protein>
<dbReference type="Gene3D" id="1.10.260.40">
    <property type="entry name" value="lambda repressor-like DNA-binding domains"/>
    <property type="match status" value="1"/>
</dbReference>
<comment type="caution">
    <text evidence="3">The sequence shown here is derived from an EMBL/GenBank/DDBJ whole genome shotgun (WGS) entry which is preliminary data.</text>
</comment>
<sequence length="301" mass="32249">MGRDGTTGAEPRCAAGDLLAERLRGMRERTGRSLRELQGSVHASDSSLSRYLSGRTVPPWSVVQRLGEAAREDPAALRPLWAHLQRDDHRNGRCTPVLEYPPPAAGTPAAAAASEVPPVPGAHPGHQGSRAGLPARIRRHPAVFVGMLVLVTALVSGGLGVWLGLELAPGRPARAGLAASQDATCNSWAWPPSGVEGQVEVAPAEVHGADHRPTVRLEVGTVNGRRMAWAEIAGARFGDRVWMDWTDDDGETWTQCGPFTATTPSRTTPAHPLRRGWHFRACGDTPRPAARYARDQCTTYG</sequence>
<reference evidence="3" key="2">
    <citation type="submission" date="2020-09" db="EMBL/GenBank/DDBJ databases">
        <authorList>
            <person name="Sun Q."/>
            <person name="Zhou Y."/>
        </authorList>
    </citation>
    <scope>NUCLEOTIDE SEQUENCE</scope>
    <source>
        <strain evidence="3">CGMCC 4.7110</strain>
    </source>
</reference>
<dbReference type="SUPFAM" id="SSF47413">
    <property type="entry name" value="lambda repressor-like DNA-binding domains"/>
    <property type="match status" value="1"/>
</dbReference>
<proteinExistence type="predicted"/>
<evidence type="ECO:0000313" key="3">
    <source>
        <dbReference type="EMBL" id="GGN45104.1"/>
    </source>
</evidence>
<dbReference type="GO" id="GO:0003677">
    <property type="term" value="F:DNA binding"/>
    <property type="evidence" value="ECO:0007669"/>
    <property type="project" value="InterPro"/>
</dbReference>
<feature type="region of interest" description="Disordered" evidence="1">
    <location>
        <begin position="104"/>
        <end position="131"/>
    </location>
</feature>
<dbReference type="EMBL" id="BMML01000045">
    <property type="protein sequence ID" value="GGN45104.1"/>
    <property type="molecule type" value="Genomic_DNA"/>
</dbReference>
<reference evidence="3" key="1">
    <citation type="journal article" date="2014" name="Int. J. Syst. Evol. Microbiol.">
        <title>Complete genome sequence of Corynebacterium casei LMG S-19264T (=DSM 44701T), isolated from a smear-ripened cheese.</title>
        <authorList>
            <consortium name="US DOE Joint Genome Institute (JGI-PGF)"/>
            <person name="Walter F."/>
            <person name="Albersmeier A."/>
            <person name="Kalinowski J."/>
            <person name="Ruckert C."/>
        </authorList>
    </citation>
    <scope>NUCLEOTIDE SEQUENCE</scope>
    <source>
        <strain evidence="3">CGMCC 4.7110</strain>
    </source>
</reference>
<dbReference type="Pfam" id="PF13560">
    <property type="entry name" value="HTH_31"/>
    <property type="match status" value="1"/>
</dbReference>
<dbReference type="CDD" id="cd00093">
    <property type="entry name" value="HTH_XRE"/>
    <property type="match status" value="1"/>
</dbReference>
<name>A0A918CXE0_9ACTN</name>
<accession>A0A918CXE0</accession>
<feature type="compositionally biased region" description="Low complexity" evidence="1">
    <location>
        <begin position="106"/>
        <end position="116"/>
    </location>
</feature>
<gene>
    <name evidence="3" type="ORF">GCM10011578_096720</name>
</gene>
<dbReference type="InterPro" id="IPR010982">
    <property type="entry name" value="Lambda_DNA-bd_dom_sf"/>
</dbReference>
<dbReference type="AlphaFoldDB" id="A0A918CXE0"/>
<evidence type="ECO:0008006" key="5">
    <source>
        <dbReference type="Google" id="ProtNLM"/>
    </source>
</evidence>
<dbReference type="InterPro" id="IPR001387">
    <property type="entry name" value="Cro/C1-type_HTH"/>
</dbReference>
<keyword evidence="2" id="KW-0812">Transmembrane</keyword>
<feature type="transmembrane region" description="Helical" evidence="2">
    <location>
        <begin position="142"/>
        <end position="165"/>
    </location>
</feature>
<keyword evidence="2" id="KW-1133">Transmembrane helix</keyword>
<evidence type="ECO:0000256" key="2">
    <source>
        <dbReference type="SAM" id="Phobius"/>
    </source>
</evidence>